<dbReference type="InParanoid" id="A0A6C2YQW0"/>
<evidence type="ECO:0008006" key="4">
    <source>
        <dbReference type="Google" id="ProtNLM"/>
    </source>
</evidence>
<dbReference type="EMBL" id="LR586016">
    <property type="protein sequence ID" value="VIP03721.1"/>
    <property type="molecule type" value="Genomic_DNA"/>
</dbReference>
<proteinExistence type="predicted"/>
<dbReference type="RefSeq" id="WP_162658880.1">
    <property type="nucleotide sequence ID" value="NZ_LR593887.1"/>
</dbReference>
<gene>
    <name evidence="2" type="ORF">GMBLW1_02390</name>
</gene>
<organism evidence="2">
    <name type="scientific">Tuwongella immobilis</name>
    <dbReference type="NCBI Taxonomy" id="692036"/>
    <lineage>
        <taxon>Bacteria</taxon>
        <taxon>Pseudomonadati</taxon>
        <taxon>Planctomycetota</taxon>
        <taxon>Planctomycetia</taxon>
        <taxon>Gemmatales</taxon>
        <taxon>Gemmataceae</taxon>
        <taxon>Tuwongella</taxon>
    </lineage>
</organism>
<name>A0A6C2YQW0_9BACT</name>
<sequence>MQTETRTTDAKARLVLPKSFANATVIVEQISETEVRVRRAKVVAEDDLPFTEEAVTPLSDRDRDHFLNLLAAPQPPPPALKAAAARHKARRG</sequence>
<dbReference type="Gene3D" id="1.20.5.780">
    <property type="entry name" value="Single helix bin"/>
    <property type="match status" value="1"/>
</dbReference>
<keyword evidence="3" id="KW-1185">Reference proteome</keyword>
<evidence type="ECO:0000313" key="3">
    <source>
        <dbReference type="Proteomes" id="UP000464378"/>
    </source>
</evidence>
<evidence type="ECO:0000313" key="2">
    <source>
        <dbReference type="EMBL" id="VIP03721.1"/>
    </source>
</evidence>
<protein>
    <recommendedName>
        <fullName evidence="4">DUF1778 domain-containing protein</fullName>
    </recommendedName>
</protein>
<feature type="region of interest" description="Disordered" evidence="1">
    <location>
        <begin position="69"/>
        <end position="92"/>
    </location>
</feature>
<dbReference type="Proteomes" id="UP000464378">
    <property type="component" value="Chromosome"/>
</dbReference>
<evidence type="ECO:0000256" key="1">
    <source>
        <dbReference type="SAM" id="MobiDB-lite"/>
    </source>
</evidence>
<dbReference type="KEGG" id="tim:GMBLW1_02390"/>
<dbReference type="EMBL" id="LR593887">
    <property type="protein sequence ID" value="VTS04810.1"/>
    <property type="molecule type" value="Genomic_DNA"/>
</dbReference>
<accession>A0A6C2YQW0</accession>
<reference evidence="2" key="1">
    <citation type="submission" date="2019-04" db="EMBL/GenBank/DDBJ databases">
        <authorList>
            <consortium name="Science for Life Laboratories"/>
        </authorList>
    </citation>
    <scope>NUCLEOTIDE SEQUENCE</scope>
    <source>
        <strain evidence="2">MBLW1</strain>
    </source>
</reference>
<dbReference type="AlphaFoldDB" id="A0A6C2YQW0"/>